<dbReference type="EMBL" id="CM001223">
    <property type="protein sequence ID" value="AES77749.1"/>
    <property type="molecule type" value="Genomic_DNA"/>
</dbReference>
<accession>G7KR26</accession>
<reference evidence="1 3" key="2">
    <citation type="journal article" date="2014" name="BMC Genomics">
        <title>An improved genome release (version Mt4.0) for the model legume Medicago truncatula.</title>
        <authorList>
            <person name="Tang H."/>
            <person name="Krishnakumar V."/>
            <person name="Bidwell S."/>
            <person name="Rosen B."/>
            <person name="Chan A."/>
            <person name="Zhou S."/>
            <person name="Gentzbittel L."/>
            <person name="Childs K.L."/>
            <person name="Yandell M."/>
            <person name="Gundlach H."/>
            <person name="Mayer K.F."/>
            <person name="Schwartz D.C."/>
            <person name="Town C.D."/>
        </authorList>
    </citation>
    <scope>GENOME REANNOTATION</scope>
    <source>
        <strain evidence="2 3">cv. Jemalong A17</strain>
    </source>
</reference>
<dbReference type="EnsemblPlants" id="AES77749">
    <property type="protein sequence ID" value="AES77749"/>
    <property type="gene ID" value="MTR_7g016710"/>
</dbReference>
<reference evidence="2" key="3">
    <citation type="submission" date="2015-04" db="UniProtKB">
        <authorList>
            <consortium name="EnsemblPlants"/>
        </authorList>
    </citation>
    <scope>IDENTIFICATION</scope>
    <source>
        <strain evidence="2">cv. Jemalong A17</strain>
    </source>
</reference>
<keyword evidence="3" id="KW-1185">Reference proteome</keyword>
<evidence type="ECO:0000313" key="2">
    <source>
        <dbReference type="EnsemblPlants" id="AES77749"/>
    </source>
</evidence>
<reference evidence="1 3" key="1">
    <citation type="journal article" date="2011" name="Nature">
        <title>The Medicago genome provides insight into the evolution of rhizobial symbioses.</title>
        <authorList>
            <person name="Young N.D."/>
            <person name="Debelle F."/>
            <person name="Oldroyd G.E."/>
            <person name="Geurts R."/>
            <person name="Cannon S.B."/>
            <person name="Udvardi M.K."/>
            <person name="Benedito V.A."/>
            <person name="Mayer K.F."/>
            <person name="Gouzy J."/>
            <person name="Schoof H."/>
            <person name="Van de Peer Y."/>
            <person name="Proost S."/>
            <person name="Cook D.R."/>
            <person name="Meyers B.C."/>
            <person name="Spannagl M."/>
            <person name="Cheung F."/>
            <person name="De Mita S."/>
            <person name="Krishnakumar V."/>
            <person name="Gundlach H."/>
            <person name="Zhou S."/>
            <person name="Mudge J."/>
            <person name="Bharti A.K."/>
            <person name="Murray J.D."/>
            <person name="Naoumkina M.A."/>
            <person name="Rosen B."/>
            <person name="Silverstein K.A."/>
            <person name="Tang H."/>
            <person name="Rombauts S."/>
            <person name="Zhao P.X."/>
            <person name="Zhou P."/>
            <person name="Barbe V."/>
            <person name="Bardou P."/>
            <person name="Bechner M."/>
            <person name="Bellec A."/>
            <person name="Berger A."/>
            <person name="Berges H."/>
            <person name="Bidwell S."/>
            <person name="Bisseling T."/>
            <person name="Choisne N."/>
            <person name="Couloux A."/>
            <person name="Denny R."/>
            <person name="Deshpande S."/>
            <person name="Dai X."/>
            <person name="Doyle J.J."/>
            <person name="Dudez A.M."/>
            <person name="Farmer A.D."/>
            <person name="Fouteau S."/>
            <person name="Franken C."/>
            <person name="Gibelin C."/>
            <person name="Gish J."/>
            <person name="Goldstein S."/>
            <person name="Gonzalez A.J."/>
            <person name="Green P.J."/>
            <person name="Hallab A."/>
            <person name="Hartog M."/>
            <person name="Hua A."/>
            <person name="Humphray S.J."/>
            <person name="Jeong D.H."/>
            <person name="Jing Y."/>
            <person name="Jocker A."/>
            <person name="Kenton S.M."/>
            <person name="Kim D.J."/>
            <person name="Klee K."/>
            <person name="Lai H."/>
            <person name="Lang C."/>
            <person name="Lin S."/>
            <person name="Macmil S.L."/>
            <person name="Magdelenat G."/>
            <person name="Matthews L."/>
            <person name="McCorrison J."/>
            <person name="Monaghan E.L."/>
            <person name="Mun J.H."/>
            <person name="Najar F.Z."/>
            <person name="Nicholson C."/>
            <person name="Noirot C."/>
            <person name="O'Bleness M."/>
            <person name="Paule C.R."/>
            <person name="Poulain J."/>
            <person name="Prion F."/>
            <person name="Qin B."/>
            <person name="Qu C."/>
            <person name="Retzel E.F."/>
            <person name="Riddle C."/>
            <person name="Sallet E."/>
            <person name="Samain S."/>
            <person name="Samson N."/>
            <person name="Sanders I."/>
            <person name="Saurat O."/>
            <person name="Scarpelli C."/>
            <person name="Schiex T."/>
            <person name="Segurens B."/>
            <person name="Severin A.J."/>
            <person name="Sherrier D.J."/>
            <person name="Shi R."/>
            <person name="Sims S."/>
            <person name="Singer S.R."/>
            <person name="Sinharoy S."/>
            <person name="Sterck L."/>
            <person name="Viollet A."/>
            <person name="Wang B.B."/>
            <person name="Wang K."/>
            <person name="Wang M."/>
            <person name="Wang X."/>
            <person name="Warfsmann J."/>
            <person name="Weissenbach J."/>
            <person name="White D.D."/>
            <person name="White J.D."/>
            <person name="Wiley G.B."/>
            <person name="Wincker P."/>
            <person name="Xing Y."/>
            <person name="Yang L."/>
            <person name="Yao Z."/>
            <person name="Ying F."/>
            <person name="Zhai J."/>
            <person name="Zhou L."/>
            <person name="Zuber A."/>
            <person name="Denarie J."/>
            <person name="Dixon R.A."/>
            <person name="May G.D."/>
            <person name="Schwartz D.C."/>
            <person name="Rogers J."/>
            <person name="Quetier F."/>
            <person name="Town C.D."/>
            <person name="Roe B.A."/>
        </authorList>
    </citation>
    <scope>NUCLEOTIDE SEQUENCE [LARGE SCALE GENOMIC DNA]</scope>
    <source>
        <strain evidence="1">A17</strain>
        <strain evidence="2 3">cv. Jemalong A17</strain>
    </source>
</reference>
<evidence type="ECO:0000313" key="3">
    <source>
        <dbReference type="Proteomes" id="UP000002051"/>
    </source>
</evidence>
<dbReference type="eggNOG" id="KOG2126">
    <property type="taxonomic scope" value="Eukaryota"/>
</dbReference>
<dbReference type="AlphaFoldDB" id="G7KR26"/>
<sequence>MYSTLVDQIKPLMNKLKVLNNMSSLRSSSTRTSKAIDLTTGGLPTFVDDGNSFGTPAIFEDDFINE</sequence>
<dbReference type="HOGENOM" id="CLU_2835023_0_0_1"/>
<proteinExistence type="predicted"/>
<dbReference type="PaxDb" id="3880-AES77749"/>
<gene>
    <name evidence="1" type="ordered locus">MTR_7g016710</name>
</gene>
<dbReference type="STRING" id="3880.G7KR26"/>
<protein>
    <submittedName>
        <fullName evidence="1">Alkaline-phosphatase-like protein, putative</fullName>
    </submittedName>
</protein>
<name>G7KR26_MEDTR</name>
<dbReference type="Proteomes" id="UP000002051">
    <property type="component" value="Unassembled WGS sequence"/>
</dbReference>
<evidence type="ECO:0000313" key="1">
    <source>
        <dbReference type="EMBL" id="AES77749.1"/>
    </source>
</evidence>
<organism evidence="1 3">
    <name type="scientific">Medicago truncatula</name>
    <name type="common">Barrel medic</name>
    <name type="synonym">Medicago tribuloides</name>
    <dbReference type="NCBI Taxonomy" id="3880"/>
    <lineage>
        <taxon>Eukaryota</taxon>
        <taxon>Viridiplantae</taxon>
        <taxon>Streptophyta</taxon>
        <taxon>Embryophyta</taxon>
        <taxon>Tracheophyta</taxon>
        <taxon>Spermatophyta</taxon>
        <taxon>Magnoliopsida</taxon>
        <taxon>eudicotyledons</taxon>
        <taxon>Gunneridae</taxon>
        <taxon>Pentapetalae</taxon>
        <taxon>rosids</taxon>
        <taxon>fabids</taxon>
        <taxon>Fabales</taxon>
        <taxon>Fabaceae</taxon>
        <taxon>Papilionoideae</taxon>
        <taxon>50 kb inversion clade</taxon>
        <taxon>NPAAA clade</taxon>
        <taxon>Hologalegina</taxon>
        <taxon>IRL clade</taxon>
        <taxon>Trifolieae</taxon>
        <taxon>Medicago</taxon>
    </lineage>
</organism>